<sequence length="332" mass="37332">MQLKTYNDLQKDIVGNLWKIPNDVDLIVGIPRSGILAASFIALSLNLPLVDLDGFCAGRVFETGTTRRRGNASKHYRRALIVDDSSRTGEALAKAVEKLDTASVDLPPITTCVVYGTSSIRGRVDVVMEIIDKPRIFEWNVLHHPGILKDACLDIDGVLCHDPSYAENDDGPAYLDFLQQARPLYLPSHPIKALVTSRLEKYRPETEEWLRRHGVVYEQLIMLDLPSAAERRQAGVHGSHKAAYYRTSSARLFVESELHQANEIARMSGKPVLSIEGPRLCLPNGFSPQALKQRITNVRLLARWLRGCIGDKWVDRLRVVYMRLSRAKSKKL</sequence>
<dbReference type="InterPro" id="IPR029057">
    <property type="entry name" value="PRTase-like"/>
</dbReference>
<dbReference type="GeneID" id="301040942"/>
<comment type="caution">
    <text evidence="2">The sequence shown here is derived from an EMBL/GenBank/DDBJ whole genome shotgun (WGS) entry which is preliminary data.</text>
</comment>
<keyword evidence="2" id="KW-0808">Transferase</keyword>
<name>A0AA92H7G3_RHIRH</name>
<dbReference type="Proteomes" id="UP000244335">
    <property type="component" value="Unassembled WGS sequence"/>
</dbReference>
<keyword evidence="2" id="KW-0328">Glycosyltransferase</keyword>
<dbReference type="Gene3D" id="3.40.50.2020">
    <property type="match status" value="1"/>
</dbReference>
<dbReference type="InterPro" id="IPR000836">
    <property type="entry name" value="PRTase_dom"/>
</dbReference>
<evidence type="ECO:0000313" key="3">
    <source>
        <dbReference type="Proteomes" id="UP000244335"/>
    </source>
</evidence>
<dbReference type="EMBL" id="QDFR01000013">
    <property type="protein sequence ID" value="PVE50127.1"/>
    <property type="molecule type" value="Genomic_DNA"/>
</dbReference>
<reference evidence="2 3" key="1">
    <citation type="submission" date="2018-04" db="EMBL/GenBank/DDBJ databases">
        <authorList>
            <person name="Hagen T."/>
        </authorList>
    </citation>
    <scope>NUCLEOTIDE SEQUENCE [LARGE SCALE GENOMIC DNA]</scope>
    <source>
        <strain evidence="2 3">TPD7009</strain>
    </source>
</reference>
<dbReference type="RefSeq" id="WP_111850931.1">
    <property type="nucleotide sequence ID" value="NZ_QDFR01000013.1"/>
</dbReference>
<organism evidence="2 3">
    <name type="scientific">Rhizobium rhizogenes</name>
    <name type="common">Agrobacterium rhizogenes</name>
    <dbReference type="NCBI Taxonomy" id="359"/>
    <lineage>
        <taxon>Bacteria</taxon>
        <taxon>Pseudomonadati</taxon>
        <taxon>Pseudomonadota</taxon>
        <taxon>Alphaproteobacteria</taxon>
        <taxon>Hyphomicrobiales</taxon>
        <taxon>Rhizobiaceae</taxon>
        <taxon>Rhizobium/Agrobacterium group</taxon>
        <taxon>Rhizobium</taxon>
    </lineage>
</organism>
<dbReference type="GO" id="GO:0016757">
    <property type="term" value="F:glycosyltransferase activity"/>
    <property type="evidence" value="ECO:0007669"/>
    <property type="project" value="UniProtKB-KW"/>
</dbReference>
<accession>A0AA92H7G3</accession>
<evidence type="ECO:0000259" key="1">
    <source>
        <dbReference type="Pfam" id="PF00156"/>
    </source>
</evidence>
<dbReference type="InterPro" id="IPR023214">
    <property type="entry name" value="HAD_sf"/>
</dbReference>
<gene>
    <name evidence="2" type="ORF">DC430_22320</name>
</gene>
<dbReference type="CDD" id="cd06223">
    <property type="entry name" value="PRTases_typeI"/>
    <property type="match status" value="1"/>
</dbReference>
<dbReference type="Pfam" id="PF00156">
    <property type="entry name" value="Pribosyltran"/>
    <property type="match status" value="1"/>
</dbReference>
<dbReference type="AlphaFoldDB" id="A0AA92H7G3"/>
<dbReference type="Gene3D" id="3.40.50.1000">
    <property type="entry name" value="HAD superfamily/HAD-like"/>
    <property type="match status" value="1"/>
</dbReference>
<proteinExistence type="predicted"/>
<dbReference type="SUPFAM" id="SSF53271">
    <property type="entry name" value="PRTase-like"/>
    <property type="match status" value="1"/>
</dbReference>
<evidence type="ECO:0000313" key="2">
    <source>
        <dbReference type="EMBL" id="PVE50127.1"/>
    </source>
</evidence>
<protein>
    <submittedName>
        <fullName evidence="2">Phosphoribosyltransferase</fullName>
    </submittedName>
</protein>
<feature type="domain" description="Phosphoribosyltransferase" evidence="1">
    <location>
        <begin position="9"/>
        <end position="125"/>
    </location>
</feature>